<reference evidence="2 3" key="1">
    <citation type="submission" date="2018-11" db="EMBL/GenBank/DDBJ databases">
        <authorList>
            <consortium name="Pathogen Informatics"/>
        </authorList>
    </citation>
    <scope>NUCLEOTIDE SEQUENCE [LARGE SCALE GENOMIC DNA]</scope>
</reference>
<sequence>MRVAVPIPDNDHMFAQYCVLFLLVYGRVNEMFAGMACKHCRSQMRLRSQAAGVRVRRFCSCENLGEDAFDAWPRLWKGVFPLAELLGELKSVIIFPMLMNCEMMRETNDLKKVRRC</sequence>
<proteinExistence type="predicted"/>
<keyword evidence="1" id="KW-0812">Transmembrane</keyword>
<evidence type="ECO:0000256" key="1">
    <source>
        <dbReference type="SAM" id="Phobius"/>
    </source>
</evidence>
<keyword evidence="1" id="KW-0472">Membrane</keyword>
<dbReference type="Proteomes" id="UP000270094">
    <property type="component" value="Unassembled WGS sequence"/>
</dbReference>
<evidence type="ECO:0000313" key="2">
    <source>
        <dbReference type="EMBL" id="VDM67511.1"/>
    </source>
</evidence>
<evidence type="ECO:0000313" key="3">
    <source>
        <dbReference type="Proteomes" id="UP000270094"/>
    </source>
</evidence>
<keyword evidence="1" id="KW-1133">Transmembrane helix</keyword>
<protein>
    <submittedName>
        <fullName evidence="2">Uncharacterized protein</fullName>
    </submittedName>
</protein>
<gene>
    <name evidence="2" type="ORF">SVUK_LOCUS2509</name>
</gene>
<dbReference type="EMBL" id="UYYB01005720">
    <property type="protein sequence ID" value="VDM67511.1"/>
    <property type="molecule type" value="Genomic_DNA"/>
</dbReference>
<name>A0A3P7I236_STRVU</name>
<feature type="transmembrane region" description="Helical" evidence="1">
    <location>
        <begin position="14"/>
        <end position="37"/>
    </location>
</feature>
<accession>A0A3P7I236</accession>
<dbReference type="AlphaFoldDB" id="A0A3P7I236"/>
<keyword evidence="3" id="KW-1185">Reference proteome</keyword>
<organism evidence="2 3">
    <name type="scientific">Strongylus vulgaris</name>
    <name type="common">Blood worm</name>
    <dbReference type="NCBI Taxonomy" id="40348"/>
    <lineage>
        <taxon>Eukaryota</taxon>
        <taxon>Metazoa</taxon>
        <taxon>Ecdysozoa</taxon>
        <taxon>Nematoda</taxon>
        <taxon>Chromadorea</taxon>
        <taxon>Rhabditida</taxon>
        <taxon>Rhabditina</taxon>
        <taxon>Rhabditomorpha</taxon>
        <taxon>Strongyloidea</taxon>
        <taxon>Strongylidae</taxon>
        <taxon>Strongylus</taxon>
    </lineage>
</organism>